<feature type="domain" description="Peptidase M20 dimerisation" evidence="2">
    <location>
        <begin position="171"/>
        <end position="263"/>
    </location>
</feature>
<dbReference type="SUPFAM" id="SSF53187">
    <property type="entry name" value="Zn-dependent exopeptidases"/>
    <property type="match status" value="1"/>
</dbReference>
<dbReference type="PIRSF" id="PIRSF037226">
    <property type="entry name" value="Amidohydrolase_ACY1L2_prd"/>
    <property type="match status" value="1"/>
</dbReference>
<dbReference type="SUPFAM" id="SSF55031">
    <property type="entry name" value="Bacterial exopeptidase dimerisation domain"/>
    <property type="match status" value="1"/>
</dbReference>
<evidence type="ECO:0000313" key="3">
    <source>
        <dbReference type="EMBL" id="MBS5520473.1"/>
    </source>
</evidence>
<dbReference type="Gene3D" id="3.40.630.10">
    <property type="entry name" value="Zn peptidases"/>
    <property type="match status" value="1"/>
</dbReference>
<evidence type="ECO:0000313" key="4">
    <source>
        <dbReference type="Proteomes" id="UP000754226"/>
    </source>
</evidence>
<organism evidence="3 4">
    <name type="scientific">Acidaminococcus intestini</name>
    <dbReference type="NCBI Taxonomy" id="187327"/>
    <lineage>
        <taxon>Bacteria</taxon>
        <taxon>Bacillati</taxon>
        <taxon>Bacillota</taxon>
        <taxon>Negativicutes</taxon>
        <taxon>Acidaminococcales</taxon>
        <taxon>Acidaminococcaceae</taxon>
        <taxon>Acidaminococcus</taxon>
    </lineage>
</organism>
<dbReference type="InterPro" id="IPR017144">
    <property type="entry name" value="Xaa-Arg_dipeptidase"/>
</dbReference>
<dbReference type="PANTHER" id="PTHR30575">
    <property type="entry name" value="PEPTIDASE M20"/>
    <property type="match status" value="1"/>
</dbReference>
<dbReference type="InterPro" id="IPR011650">
    <property type="entry name" value="Peptidase_M20_dimer"/>
</dbReference>
<dbReference type="AlphaFoldDB" id="A0A943EFI7"/>
<dbReference type="NCBIfam" id="TIGR01891">
    <property type="entry name" value="amidohydrolases"/>
    <property type="match status" value="1"/>
</dbReference>
<sequence>MLKKQIETANRWIDAHLPELTEMADTLFDHPEIGPHEYQSSALLTQYLEDHGFAVTRGIGSLETAFKAIWKNGKGGPNIGLLCEFDALPGMGHGCGHQLQGPSILGAANAIKEAAGDTPFTLTVYGTPGEENISGKYIMIKEGCTFEELDVALMMHGGPATQTDIKSLANAEYTVTYHGKAAHAALKPEAGRSSLDAMMLAFHGIECLREHVPDDVRIHYNIIDAGGTAANVVPSFTQAQVMVRAGTVGLVKEIMDRMEKIYNGAAMMTETTVNAEVGKILDNKIPNFTLNDLLMKHAKALNAPNCQPARKRTGSTDFANVMHRVPGSCIRVAFVPDGTSSHSPEFIAAGKSEEAHQAVRFGAKILADAVLELIDDPKQLEAIQKEFKERKEAEEKNPSA</sequence>
<reference evidence="3" key="1">
    <citation type="submission" date="2021-02" db="EMBL/GenBank/DDBJ databases">
        <title>Infant gut strain persistence is associated with maternal origin, phylogeny, and functional potential including surface adhesion and iron acquisition.</title>
        <authorList>
            <person name="Lou Y.C."/>
        </authorList>
    </citation>
    <scope>NUCLEOTIDE SEQUENCE</scope>
    <source>
        <strain evidence="3">L3_106_000M1_dasL3_106_000M1_concoct_15</strain>
    </source>
</reference>
<dbReference type="CDD" id="cd03887">
    <property type="entry name" value="M20_Acy1L2"/>
    <property type="match status" value="1"/>
</dbReference>
<dbReference type="Gene3D" id="3.30.70.360">
    <property type="match status" value="1"/>
</dbReference>
<protein>
    <recommendedName>
        <fullName evidence="1">Peptidase M20 domain-containing protein 2</fullName>
    </recommendedName>
</protein>
<dbReference type="InterPro" id="IPR002933">
    <property type="entry name" value="Peptidase_M20"/>
</dbReference>
<dbReference type="InterPro" id="IPR052030">
    <property type="entry name" value="Peptidase_M20/M20A_hydrolases"/>
</dbReference>
<comment type="similarity">
    <text evidence="1">Belongs to the peptidase M20A family.</text>
</comment>
<dbReference type="EMBL" id="JAGZCZ010000013">
    <property type="protein sequence ID" value="MBS5520473.1"/>
    <property type="molecule type" value="Genomic_DNA"/>
</dbReference>
<dbReference type="GO" id="GO:0046657">
    <property type="term" value="P:folic acid catabolic process"/>
    <property type="evidence" value="ECO:0007669"/>
    <property type="project" value="TreeGrafter"/>
</dbReference>
<dbReference type="GO" id="GO:0016805">
    <property type="term" value="F:dipeptidase activity"/>
    <property type="evidence" value="ECO:0007669"/>
    <property type="project" value="InterPro"/>
</dbReference>
<dbReference type="Pfam" id="PF07687">
    <property type="entry name" value="M20_dimer"/>
    <property type="match status" value="1"/>
</dbReference>
<name>A0A943EFI7_9FIRM</name>
<dbReference type="GO" id="GO:0005737">
    <property type="term" value="C:cytoplasm"/>
    <property type="evidence" value="ECO:0007669"/>
    <property type="project" value="TreeGrafter"/>
</dbReference>
<dbReference type="Proteomes" id="UP000754226">
    <property type="component" value="Unassembled WGS sequence"/>
</dbReference>
<evidence type="ECO:0000259" key="2">
    <source>
        <dbReference type="Pfam" id="PF07687"/>
    </source>
</evidence>
<dbReference type="FunFam" id="3.30.70.360:FF:000004">
    <property type="entry name" value="Peptidase M20 domain-containing protein 2"/>
    <property type="match status" value="1"/>
</dbReference>
<evidence type="ECO:0000256" key="1">
    <source>
        <dbReference type="PIRNR" id="PIRNR037226"/>
    </source>
</evidence>
<comment type="caution">
    <text evidence="3">The sequence shown here is derived from an EMBL/GenBank/DDBJ whole genome shotgun (WGS) entry which is preliminary data.</text>
</comment>
<dbReference type="Pfam" id="PF01546">
    <property type="entry name" value="Peptidase_M20"/>
    <property type="match status" value="1"/>
</dbReference>
<dbReference type="RefSeq" id="WP_302013651.1">
    <property type="nucleotide sequence ID" value="NZ_CATWGP010000002.1"/>
</dbReference>
<accession>A0A943EFI7</accession>
<dbReference type="PANTHER" id="PTHR30575:SF0">
    <property type="entry name" value="XAA-ARG DIPEPTIDASE"/>
    <property type="match status" value="1"/>
</dbReference>
<dbReference type="InterPro" id="IPR017439">
    <property type="entry name" value="Amidohydrolase"/>
</dbReference>
<gene>
    <name evidence="3" type="ORF">KHX13_09235</name>
</gene>
<dbReference type="GO" id="GO:0071713">
    <property type="term" value="F:para-aminobenzoyl-glutamate hydrolase activity"/>
    <property type="evidence" value="ECO:0007669"/>
    <property type="project" value="TreeGrafter"/>
</dbReference>
<proteinExistence type="inferred from homology"/>
<dbReference type="InterPro" id="IPR036264">
    <property type="entry name" value="Bact_exopeptidase_dim_dom"/>
</dbReference>